<dbReference type="Proteomes" id="UP001550378">
    <property type="component" value="Unassembled WGS sequence"/>
</dbReference>
<comment type="caution">
    <text evidence="2">The sequence shown here is derived from an EMBL/GenBank/DDBJ whole genome shotgun (WGS) entry which is preliminary data.</text>
</comment>
<feature type="region of interest" description="Disordered" evidence="1">
    <location>
        <begin position="26"/>
        <end position="49"/>
    </location>
</feature>
<name>A0ABV2W479_9ACTN</name>
<evidence type="ECO:0000256" key="1">
    <source>
        <dbReference type="SAM" id="MobiDB-lite"/>
    </source>
</evidence>
<protein>
    <submittedName>
        <fullName evidence="2">Uncharacterized protein</fullName>
    </submittedName>
</protein>
<organism evidence="2 3">
    <name type="scientific">Streptomyces lavendulocolor</name>
    <dbReference type="NCBI Taxonomy" id="67316"/>
    <lineage>
        <taxon>Bacteria</taxon>
        <taxon>Bacillati</taxon>
        <taxon>Actinomycetota</taxon>
        <taxon>Actinomycetes</taxon>
        <taxon>Kitasatosporales</taxon>
        <taxon>Streptomycetaceae</taxon>
        <taxon>Streptomyces</taxon>
    </lineage>
</organism>
<evidence type="ECO:0000313" key="2">
    <source>
        <dbReference type="EMBL" id="MEU0708350.1"/>
    </source>
</evidence>
<sequence>MLTVVGFRLGNGNRQMTAVVTESGRLHRAHGPYGAPGRASRPHTPVRDNPVHRHVAHLRGLRSRYLAKGYSDELIAGACVQLELEETPPPPAPGRAHSVEPSWPLLFKAFDAAVPAVPGGTLEDAINRFYTTIGAPFLPRRPDRPAAGGRPAAGLPRRVAALRRALADGTAVSSSPRLAVGYTVTADHVRLHVGRAGESLPRQDVVELHAALSAWLHLNTAK</sequence>
<dbReference type="RefSeq" id="WP_359656333.1">
    <property type="nucleotide sequence ID" value="NZ_JBEXZP010000127.1"/>
</dbReference>
<reference evidence="2 3" key="1">
    <citation type="submission" date="2024-06" db="EMBL/GenBank/DDBJ databases">
        <title>The Natural Products Discovery Center: Release of the First 8490 Sequenced Strains for Exploring Actinobacteria Biosynthetic Diversity.</title>
        <authorList>
            <person name="Kalkreuter E."/>
            <person name="Kautsar S.A."/>
            <person name="Yang D."/>
            <person name="Bader C.D."/>
            <person name="Teijaro C.N."/>
            <person name="Fluegel L."/>
            <person name="Davis C.M."/>
            <person name="Simpson J.R."/>
            <person name="Lauterbach L."/>
            <person name="Steele A.D."/>
            <person name="Gui C."/>
            <person name="Meng S."/>
            <person name="Li G."/>
            <person name="Viehrig K."/>
            <person name="Ye F."/>
            <person name="Su P."/>
            <person name="Kiefer A.F."/>
            <person name="Nichols A."/>
            <person name="Cepeda A.J."/>
            <person name="Yan W."/>
            <person name="Fan B."/>
            <person name="Jiang Y."/>
            <person name="Adhikari A."/>
            <person name="Zheng C.-J."/>
            <person name="Schuster L."/>
            <person name="Cowan T.M."/>
            <person name="Smanski M.J."/>
            <person name="Chevrette M.G."/>
            <person name="De Carvalho L.P.S."/>
            <person name="Shen B."/>
        </authorList>
    </citation>
    <scope>NUCLEOTIDE SEQUENCE [LARGE SCALE GENOMIC DNA]</scope>
    <source>
        <strain evidence="2 3">NPDC006337</strain>
    </source>
</reference>
<keyword evidence="3" id="KW-1185">Reference proteome</keyword>
<proteinExistence type="predicted"/>
<evidence type="ECO:0000313" key="3">
    <source>
        <dbReference type="Proteomes" id="UP001550378"/>
    </source>
</evidence>
<gene>
    <name evidence="2" type="ORF">ABZ508_13435</name>
</gene>
<accession>A0ABV2W479</accession>
<dbReference type="EMBL" id="JBEXZR010000009">
    <property type="protein sequence ID" value="MEU0708350.1"/>
    <property type="molecule type" value="Genomic_DNA"/>
</dbReference>